<keyword evidence="1 4" id="KW-0349">Heme</keyword>
<dbReference type="GO" id="GO:0020037">
    <property type="term" value="F:heme binding"/>
    <property type="evidence" value="ECO:0007669"/>
    <property type="project" value="InterPro"/>
</dbReference>
<evidence type="ECO:0000256" key="4">
    <source>
        <dbReference type="PIRSR" id="PIRSR000018-50"/>
    </source>
</evidence>
<keyword evidence="3 5" id="KW-0408">Iron</keyword>
<evidence type="ECO:0000256" key="2">
    <source>
        <dbReference type="ARBA" id="ARBA00022723"/>
    </source>
</evidence>
<dbReference type="GO" id="GO:0005506">
    <property type="term" value="F:iron ion binding"/>
    <property type="evidence" value="ECO:0007669"/>
    <property type="project" value="InterPro"/>
</dbReference>
<accession>A0A3E0WKY2</accession>
<dbReference type="SUPFAM" id="SSF46626">
    <property type="entry name" value="Cytochrome c"/>
    <property type="match status" value="3"/>
</dbReference>
<dbReference type="InterPro" id="IPR036909">
    <property type="entry name" value="Cyt_c-like_dom_sf"/>
</dbReference>
<feature type="binding site" description="covalent" evidence="4">
    <location>
        <position position="310"/>
    </location>
    <ligand>
        <name>heme c</name>
        <dbReference type="ChEBI" id="CHEBI:61717"/>
        <label>3</label>
    </ligand>
</feature>
<dbReference type="PIRSF" id="PIRSF000018">
    <property type="entry name" value="Mb_ADH_cyt_c"/>
    <property type="match status" value="1"/>
</dbReference>
<feature type="binding site" description="covalent" evidence="4">
    <location>
        <position position="41"/>
    </location>
    <ligand>
        <name>heme c</name>
        <dbReference type="ChEBI" id="CHEBI:61717"/>
        <label>1</label>
    </ligand>
</feature>
<dbReference type="EMBL" id="NFZW01000025">
    <property type="protein sequence ID" value="RFA32863.1"/>
    <property type="molecule type" value="Genomic_DNA"/>
</dbReference>
<feature type="domain" description="Cytochrome c" evidence="7">
    <location>
        <begin position="297"/>
        <end position="385"/>
    </location>
</feature>
<dbReference type="PANTHER" id="PTHR35008:SF4">
    <property type="entry name" value="BLL4482 PROTEIN"/>
    <property type="match status" value="1"/>
</dbReference>
<evidence type="ECO:0000256" key="5">
    <source>
        <dbReference type="PIRSR" id="PIRSR000018-51"/>
    </source>
</evidence>
<feature type="domain" description="Cytochrome c" evidence="7">
    <location>
        <begin position="169"/>
        <end position="277"/>
    </location>
</feature>
<protein>
    <recommendedName>
        <fullName evidence="7">Cytochrome c domain-containing protein</fullName>
    </recommendedName>
</protein>
<dbReference type="Pfam" id="PF13442">
    <property type="entry name" value="Cytochrome_CBB3"/>
    <property type="match status" value="1"/>
</dbReference>
<dbReference type="PROSITE" id="PS51007">
    <property type="entry name" value="CYTC"/>
    <property type="match status" value="3"/>
</dbReference>
<keyword evidence="9" id="KW-1185">Reference proteome</keyword>
<comment type="caution">
    <text evidence="8">The sequence shown here is derived from an EMBL/GenBank/DDBJ whole genome shotgun (WGS) entry which is preliminary data.</text>
</comment>
<evidence type="ECO:0000259" key="7">
    <source>
        <dbReference type="PROSITE" id="PS51007"/>
    </source>
</evidence>
<feature type="binding site" description="axial binding residue" evidence="5">
    <location>
        <position position="42"/>
    </location>
    <ligand>
        <name>heme c</name>
        <dbReference type="ChEBI" id="CHEBI:61717"/>
        <label>1</label>
    </ligand>
    <ligandPart>
        <name>Fe</name>
        <dbReference type="ChEBI" id="CHEBI:18248"/>
    </ligandPart>
</feature>
<sequence length="401" mass="43790">MPMLRLSLFITLLCVVSLVSAGDDLVVRGQYLAQVGNCASCHTAKGGKSYAGGHRLGSPFGTFITPNITPAPNTGIGRWSADDLWEALHNGRRPDGQRLYPACPYPSFTRARREDVDAIYAYLQSVPAVEQELPDHRLGSLASRRSLLAVWQALFFTPGTYEANPQHDAVWNRGAYLVEGLGHCMACHAERNRFGATRSGQNIAGDYVQGWYAPSFFSSREAGLQTWSQEKSAALLQHGKAGDAAVLGPMADIVYDSLQHLSDDDIHAMVSYLRSLPDTDIEPRRRPLRLSQARVDTMLDVGRQVYDRSCKDCHGRQGRGTEAAAALAGNRTVLMADPTNLVNTIRYGGYPPSTEGNPRPFGMPPFNDLSDAEIAAVATYIRQSWGNDAAPVATSHVRQDN</sequence>
<reference evidence="9" key="1">
    <citation type="submission" date="2017-05" db="EMBL/GenBank/DDBJ databases">
        <authorList>
            <person name="Sharma S."/>
            <person name="Sidhu C."/>
            <person name="Pinnaka A.K."/>
        </authorList>
    </citation>
    <scope>NUCLEOTIDE SEQUENCE [LARGE SCALE GENOMIC DNA]</scope>
    <source>
        <strain evidence="9">AK93</strain>
    </source>
</reference>
<feature type="domain" description="Cytochrome c" evidence="7">
    <location>
        <begin position="17"/>
        <end position="127"/>
    </location>
</feature>
<dbReference type="InterPro" id="IPR051459">
    <property type="entry name" value="Cytochrome_c-type_DH"/>
</dbReference>
<dbReference type="PANTHER" id="PTHR35008">
    <property type="entry name" value="BLL4482 PROTEIN-RELATED"/>
    <property type="match status" value="1"/>
</dbReference>
<gene>
    <name evidence="8" type="ORF">CAL65_18860</name>
</gene>
<feature type="binding site" description="covalent" evidence="4">
    <location>
        <position position="187"/>
    </location>
    <ligand>
        <name>heme c</name>
        <dbReference type="ChEBI" id="CHEBI:61717"/>
        <label>2</label>
    </ligand>
</feature>
<evidence type="ECO:0000256" key="3">
    <source>
        <dbReference type="ARBA" id="ARBA00023004"/>
    </source>
</evidence>
<keyword evidence="2 5" id="KW-0479">Metal-binding</keyword>
<evidence type="ECO:0000256" key="1">
    <source>
        <dbReference type="ARBA" id="ARBA00022617"/>
    </source>
</evidence>
<dbReference type="Proteomes" id="UP000256763">
    <property type="component" value="Unassembled WGS sequence"/>
</dbReference>
<evidence type="ECO:0000256" key="6">
    <source>
        <dbReference type="SAM" id="SignalP"/>
    </source>
</evidence>
<dbReference type="Pfam" id="PF00034">
    <property type="entry name" value="Cytochrom_C"/>
    <property type="match status" value="1"/>
</dbReference>
<feature type="binding site" description="axial binding residue" evidence="5">
    <location>
        <position position="314"/>
    </location>
    <ligand>
        <name>heme c</name>
        <dbReference type="ChEBI" id="CHEBI:61717"/>
        <label>3</label>
    </ligand>
    <ligandPart>
        <name>Fe</name>
        <dbReference type="ChEBI" id="CHEBI:18248"/>
    </ligandPart>
</feature>
<evidence type="ECO:0000313" key="9">
    <source>
        <dbReference type="Proteomes" id="UP000256763"/>
    </source>
</evidence>
<feature type="binding site" description="axial binding residue" evidence="5">
    <location>
        <position position="188"/>
    </location>
    <ligand>
        <name>heme c</name>
        <dbReference type="ChEBI" id="CHEBI:61717"/>
        <label>2</label>
    </ligand>
    <ligandPart>
        <name>Fe</name>
        <dbReference type="ChEBI" id="CHEBI:18248"/>
    </ligandPart>
</feature>
<dbReference type="GO" id="GO:0009055">
    <property type="term" value="F:electron transfer activity"/>
    <property type="evidence" value="ECO:0007669"/>
    <property type="project" value="InterPro"/>
</dbReference>
<organism evidence="8 9">
    <name type="scientific">Alkalilimnicola ehrlichii</name>
    <dbReference type="NCBI Taxonomy" id="351052"/>
    <lineage>
        <taxon>Bacteria</taxon>
        <taxon>Pseudomonadati</taxon>
        <taxon>Pseudomonadota</taxon>
        <taxon>Gammaproteobacteria</taxon>
        <taxon>Chromatiales</taxon>
        <taxon>Ectothiorhodospiraceae</taxon>
        <taxon>Alkalilimnicola</taxon>
    </lineage>
</organism>
<dbReference type="AlphaFoldDB" id="A0A3E0WKY2"/>
<keyword evidence="6" id="KW-0732">Signal</keyword>
<dbReference type="InterPro" id="IPR009056">
    <property type="entry name" value="Cyt_c-like_dom"/>
</dbReference>
<proteinExistence type="predicted"/>
<feature type="signal peptide" evidence="6">
    <location>
        <begin position="1"/>
        <end position="21"/>
    </location>
</feature>
<evidence type="ECO:0000313" key="8">
    <source>
        <dbReference type="EMBL" id="RFA32863.1"/>
    </source>
</evidence>
<feature type="binding site" description="covalent" evidence="4">
    <location>
        <position position="184"/>
    </location>
    <ligand>
        <name>heme c</name>
        <dbReference type="ChEBI" id="CHEBI:61717"/>
        <label>2</label>
    </ligand>
</feature>
<feature type="binding site" description="covalent" evidence="4">
    <location>
        <position position="38"/>
    </location>
    <ligand>
        <name>heme c</name>
        <dbReference type="ChEBI" id="CHEBI:61717"/>
        <label>1</label>
    </ligand>
</feature>
<dbReference type="GO" id="GO:0016020">
    <property type="term" value="C:membrane"/>
    <property type="evidence" value="ECO:0007669"/>
    <property type="project" value="InterPro"/>
</dbReference>
<comment type="cofactor">
    <cofactor evidence="4">
        <name>heme c</name>
        <dbReference type="ChEBI" id="CHEBI:61717"/>
    </cofactor>
    <text evidence="4">Binds 3 heme c groups covalently per subunit.</text>
</comment>
<name>A0A3E0WKY2_9GAMM</name>
<dbReference type="GO" id="GO:0016614">
    <property type="term" value="F:oxidoreductase activity, acting on CH-OH group of donors"/>
    <property type="evidence" value="ECO:0007669"/>
    <property type="project" value="InterPro"/>
</dbReference>
<feature type="binding site" description="covalent" evidence="4">
    <location>
        <position position="313"/>
    </location>
    <ligand>
        <name>heme c</name>
        <dbReference type="ChEBI" id="CHEBI:61717"/>
        <label>3</label>
    </ligand>
</feature>
<dbReference type="Gene3D" id="1.10.760.10">
    <property type="entry name" value="Cytochrome c-like domain"/>
    <property type="match status" value="3"/>
</dbReference>
<feature type="chain" id="PRO_5017791196" description="Cytochrome c domain-containing protein" evidence="6">
    <location>
        <begin position="22"/>
        <end position="401"/>
    </location>
</feature>
<dbReference type="InterPro" id="IPR014353">
    <property type="entry name" value="Membr-bd_ADH_cyt_c"/>
</dbReference>